<dbReference type="GO" id="GO:0005524">
    <property type="term" value="F:ATP binding"/>
    <property type="evidence" value="ECO:0007669"/>
    <property type="project" value="UniProtKB-KW"/>
</dbReference>
<evidence type="ECO:0000256" key="4">
    <source>
        <dbReference type="ARBA" id="ARBA00022741"/>
    </source>
</evidence>
<dbReference type="PROSITE" id="PS50862">
    <property type="entry name" value="AA_TRNA_LIGASE_II"/>
    <property type="match status" value="1"/>
</dbReference>
<organism evidence="10 11">
    <name type="scientific">Plasmodium vivax North Korean</name>
    <dbReference type="NCBI Taxonomy" id="1035514"/>
    <lineage>
        <taxon>Eukaryota</taxon>
        <taxon>Sar</taxon>
        <taxon>Alveolata</taxon>
        <taxon>Apicomplexa</taxon>
        <taxon>Aconoidasida</taxon>
        <taxon>Haemosporida</taxon>
        <taxon>Plasmodiidae</taxon>
        <taxon>Plasmodium</taxon>
        <taxon>Plasmodium (Plasmodium)</taxon>
    </lineage>
</organism>
<dbReference type="InterPro" id="IPR006195">
    <property type="entry name" value="aa-tRNA-synth_II"/>
</dbReference>
<reference evidence="10 11" key="1">
    <citation type="submission" date="2011-09" db="EMBL/GenBank/DDBJ databases">
        <title>The Genome Sequence of Plasmodium vivax North Korean.</title>
        <authorList>
            <consortium name="The Broad Institute Genome Sequencing Platform"/>
            <consortium name="The Broad Institute Genome Sequencing Center for Infectious Disease"/>
            <person name="Neafsey D."/>
            <person name="Carlton J."/>
            <person name="Barnwell J."/>
            <person name="Collins W."/>
            <person name="Escalante A."/>
            <person name="Mullikin J."/>
            <person name="Saul A."/>
            <person name="Guigo R."/>
            <person name="Camara F."/>
            <person name="Young S.K."/>
            <person name="Zeng Q."/>
            <person name="Gargeya S."/>
            <person name="Fitzgerald M."/>
            <person name="Haas B."/>
            <person name="Abouelleil A."/>
            <person name="Alvarado L."/>
            <person name="Arachchi H.M."/>
            <person name="Berlin A."/>
            <person name="Brown A."/>
            <person name="Chapman S.B."/>
            <person name="Chen Z."/>
            <person name="Dunbar C."/>
            <person name="Freedman E."/>
            <person name="Gearin G."/>
            <person name="Gellesch M."/>
            <person name="Goldberg J."/>
            <person name="Griggs A."/>
            <person name="Gujja S."/>
            <person name="Heiman D."/>
            <person name="Howarth C."/>
            <person name="Larson L."/>
            <person name="Lui A."/>
            <person name="MacDonald P.J.P."/>
            <person name="Montmayeur A."/>
            <person name="Murphy C."/>
            <person name="Neiman D."/>
            <person name="Pearson M."/>
            <person name="Priest M."/>
            <person name="Roberts A."/>
            <person name="Saif S."/>
            <person name="Shea T."/>
            <person name="Shenoy N."/>
            <person name="Sisk P."/>
            <person name="Stolte C."/>
            <person name="Sykes S."/>
            <person name="Wortman J."/>
            <person name="Nusbaum C."/>
            <person name="Birren B."/>
        </authorList>
    </citation>
    <scope>NUCLEOTIDE SEQUENCE [LARGE SCALE GENOMIC DNA]</scope>
    <source>
        <strain evidence="10 11">North Korean</strain>
    </source>
</reference>
<dbReference type="InterPro" id="IPR045864">
    <property type="entry name" value="aa-tRNA-synth_II/BPL/LPL"/>
</dbReference>
<dbReference type="GO" id="GO:0004826">
    <property type="term" value="F:phenylalanine-tRNA ligase activity"/>
    <property type="evidence" value="ECO:0007669"/>
    <property type="project" value="UniProtKB-EC"/>
</dbReference>
<dbReference type="GO" id="GO:0005737">
    <property type="term" value="C:cytoplasm"/>
    <property type="evidence" value="ECO:0007669"/>
    <property type="project" value="TreeGrafter"/>
</dbReference>
<evidence type="ECO:0000256" key="8">
    <source>
        <dbReference type="ARBA" id="ARBA00049255"/>
    </source>
</evidence>
<dbReference type="EMBL" id="KQ235637">
    <property type="protein sequence ID" value="KMZ96219.1"/>
    <property type="molecule type" value="Genomic_DNA"/>
</dbReference>
<dbReference type="SUPFAM" id="SSF55973">
    <property type="entry name" value="S-adenosylmethionine synthetase"/>
    <property type="match status" value="1"/>
</dbReference>
<evidence type="ECO:0000256" key="1">
    <source>
        <dbReference type="ARBA" id="ARBA00012814"/>
    </source>
</evidence>
<dbReference type="InterPro" id="IPR022636">
    <property type="entry name" value="S-AdoMet_synthetase_sfam"/>
</dbReference>
<dbReference type="GO" id="GO:0004478">
    <property type="term" value="F:methionine adenosyltransferase activity"/>
    <property type="evidence" value="ECO:0007669"/>
    <property type="project" value="InterPro"/>
</dbReference>
<dbReference type="PANTHER" id="PTHR11538">
    <property type="entry name" value="PHENYLALANYL-TRNA SYNTHETASE"/>
    <property type="match status" value="1"/>
</dbReference>
<dbReference type="Pfam" id="PF01409">
    <property type="entry name" value="tRNA-synt_2d"/>
    <property type="match status" value="1"/>
</dbReference>
<dbReference type="PRINTS" id="PR00789">
    <property type="entry name" value="OSIALOPTASE"/>
</dbReference>
<evidence type="ECO:0000256" key="5">
    <source>
        <dbReference type="ARBA" id="ARBA00022840"/>
    </source>
</evidence>
<evidence type="ECO:0000259" key="9">
    <source>
        <dbReference type="PROSITE" id="PS50862"/>
    </source>
</evidence>
<dbReference type="AlphaFoldDB" id="A0A0J9TLM6"/>
<keyword evidence="3" id="KW-0479">Metal-binding</keyword>
<protein>
    <recommendedName>
        <fullName evidence="1">phenylalanine--tRNA ligase</fullName>
        <ecNumber evidence="1">6.1.1.20</ecNumber>
    </recommendedName>
</protein>
<dbReference type="Pfam" id="PF00814">
    <property type="entry name" value="TsaD"/>
    <property type="match status" value="1"/>
</dbReference>
<comment type="catalytic activity">
    <reaction evidence="8">
        <text>tRNA(Phe) + L-phenylalanine + ATP = L-phenylalanyl-tRNA(Phe) + AMP + diphosphate + H(+)</text>
        <dbReference type="Rhea" id="RHEA:19413"/>
        <dbReference type="Rhea" id="RHEA-COMP:9668"/>
        <dbReference type="Rhea" id="RHEA-COMP:9699"/>
        <dbReference type="ChEBI" id="CHEBI:15378"/>
        <dbReference type="ChEBI" id="CHEBI:30616"/>
        <dbReference type="ChEBI" id="CHEBI:33019"/>
        <dbReference type="ChEBI" id="CHEBI:58095"/>
        <dbReference type="ChEBI" id="CHEBI:78442"/>
        <dbReference type="ChEBI" id="CHEBI:78531"/>
        <dbReference type="ChEBI" id="CHEBI:456215"/>
        <dbReference type="EC" id="6.1.1.20"/>
    </reaction>
</comment>
<dbReference type="Gene3D" id="3.30.930.10">
    <property type="entry name" value="Bira Bifunctional Protein, Domain 2"/>
    <property type="match status" value="1"/>
</dbReference>
<dbReference type="EC" id="6.1.1.20" evidence="1"/>
<gene>
    <name evidence="10" type="ORF">PVNG_02357</name>
</gene>
<evidence type="ECO:0000313" key="11">
    <source>
        <dbReference type="Proteomes" id="UP000053239"/>
    </source>
</evidence>
<dbReference type="GO" id="GO:0006432">
    <property type="term" value="P:phenylalanyl-tRNA aminoacylation"/>
    <property type="evidence" value="ECO:0007669"/>
    <property type="project" value="TreeGrafter"/>
</dbReference>
<dbReference type="Proteomes" id="UP000053239">
    <property type="component" value="Unassembled WGS sequence"/>
</dbReference>
<dbReference type="InterPro" id="IPR002319">
    <property type="entry name" value="Phenylalanyl-tRNA_Synthase"/>
</dbReference>
<dbReference type="Gene3D" id="3.30.420.40">
    <property type="match status" value="1"/>
</dbReference>
<evidence type="ECO:0000313" key="10">
    <source>
        <dbReference type="EMBL" id="KMZ96219.1"/>
    </source>
</evidence>
<keyword evidence="7" id="KW-0030">Aminoacyl-tRNA synthetase</keyword>
<dbReference type="InterPro" id="IPR000905">
    <property type="entry name" value="Gcp-like_dom"/>
</dbReference>
<keyword evidence="4" id="KW-0547">Nucleotide-binding</keyword>
<evidence type="ECO:0000256" key="3">
    <source>
        <dbReference type="ARBA" id="ARBA00022723"/>
    </source>
</evidence>
<dbReference type="SUPFAM" id="SSF55681">
    <property type="entry name" value="Class II aaRS and biotin synthetases"/>
    <property type="match status" value="1"/>
</dbReference>
<evidence type="ECO:0000256" key="2">
    <source>
        <dbReference type="ARBA" id="ARBA00022598"/>
    </source>
</evidence>
<dbReference type="InterPro" id="IPR017861">
    <property type="entry name" value="KAE1/TsaD"/>
</dbReference>
<evidence type="ECO:0000256" key="6">
    <source>
        <dbReference type="ARBA" id="ARBA00022917"/>
    </source>
</evidence>
<sequence length="393" mass="44583">MIFPSLSLLITGKNTMIFYLKNKDEVEIKESCRDCALGEAYDKVARIMGLDYPGGPFLEKYYREDYKNFRLTVRHRDINRVTLNFSGLISASNELSDKVGIKKVRFAGEVLVSANTVVIAGEGTSHKSVNFDKIALDILLDRGYKIENFNIFKDYKSQSSELSRLSTGKKMLAADQCAVFGFACNETTNYLSLEEREHEDYDATEVVRGRENLICSTVYDALSFIIGGKFIYLESSEIVSVKENFSDLLIPEGHQARENSDTFFLTKIGSDEDEELILRTHATTNTIKALQRSKGEEFRGASIGAVYRKEDNNTTHLSQFTQLDLVIVQKKVSMEEIREIIEDLLGSLLGSKFDGINYLMRESFFPFTHPSYEVDIECRCQKNRECKLCKGDG</sequence>
<feature type="domain" description="Aminoacyl-transfer RNA synthetases class-II family profile" evidence="9">
    <location>
        <begin position="228"/>
        <end position="377"/>
    </location>
</feature>
<dbReference type="PANTHER" id="PTHR11538:SF41">
    <property type="entry name" value="PHENYLALANINE--TRNA LIGASE, MITOCHONDRIAL"/>
    <property type="match status" value="1"/>
</dbReference>
<accession>A0A0J9TLM6</accession>
<evidence type="ECO:0000256" key="7">
    <source>
        <dbReference type="ARBA" id="ARBA00023146"/>
    </source>
</evidence>
<dbReference type="GO" id="GO:0006556">
    <property type="term" value="P:S-adenosylmethionine biosynthetic process"/>
    <property type="evidence" value="ECO:0007669"/>
    <property type="project" value="InterPro"/>
</dbReference>
<keyword evidence="2" id="KW-0436">Ligase</keyword>
<dbReference type="GO" id="GO:0000049">
    <property type="term" value="F:tRNA binding"/>
    <property type="evidence" value="ECO:0007669"/>
    <property type="project" value="InterPro"/>
</dbReference>
<keyword evidence="6" id="KW-0648">Protein biosynthesis</keyword>
<dbReference type="GO" id="GO:0046872">
    <property type="term" value="F:metal ion binding"/>
    <property type="evidence" value="ECO:0007669"/>
    <property type="project" value="UniProtKB-KW"/>
</dbReference>
<proteinExistence type="predicted"/>
<name>A0A0J9TLM6_PLAVI</name>
<keyword evidence="5" id="KW-0067">ATP-binding</keyword>